<dbReference type="Proteomes" id="UP001163046">
    <property type="component" value="Unassembled WGS sequence"/>
</dbReference>
<keyword evidence="1" id="KW-0472">Membrane</keyword>
<keyword evidence="1" id="KW-0812">Transmembrane</keyword>
<name>A0A9X0CW95_9CNID</name>
<feature type="transmembrane region" description="Helical" evidence="1">
    <location>
        <begin position="42"/>
        <end position="61"/>
    </location>
</feature>
<reference evidence="2" key="1">
    <citation type="submission" date="2023-01" db="EMBL/GenBank/DDBJ databases">
        <title>Genome assembly of the deep-sea coral Lophelia pertusa.</title>
        <authorList>
            <person name="Herrera S."/>
            <person name="Cordes E."/>
        </authorList>
    </citation>
    <scope>NUCLEOTIDE SEQUENCE</scope>
    <source>
        <strain evidence="2">USNM1676648</strain>
        <tissue evidence="2">Polyp</tissue>
    </source>
</reference>
<keyword evidence="1" id="KW-1133">Transmembrane helix</keyword>
<feature type="transmembrane region" description="Helical" evidence="1">
    <location>
        <begin position="12"/>
        <end position="30"/>
    </location>
</feature>
<keyword evidence="3" id="KW-1185">Reference proteome</keyword>
<dbReference type="EMBL" id="MU826367">
    <property type="protein sequence ID" value="KAJ7378342.1"/>
    <property type="molecule type" value="Genomic_DNA"/>
</dbReference>
<evidence type="ECO:0000313" key="2">
    <source>
        <dbReference type="EMBL" id="KAJ7378342.1"/>
    </source>
</evidence>
<comment type="caution">
    <text evidence="2">The sequence shown here is derived from an EMBL/GenBank/DDBJ whole genome shotgun (WGS) entry which is preliminary data.</text>
</comment>
<protein>
    <submittedName>
        <fullName evidence="2">Uncharacterized protein</fullName>
    </submittedName>
</protein>
<evidence type="ECO:0000256" key="1">
    <source>
        <dbReference type="SAM" id="Phobius"/>
    </source>
</evidence>
<accession>A0A9X0CW95</accession>
<dbReference type="AlphaFoldDB" id="A0A9X0CW95"/>
<gene>
    <name evidence="2" type="ORF">OS493_023596</name>
</gene>
<sequence>MVIDANEFLGNVFFSLYIICHKITELYLAVTGCLRSSFCSHLHICVAVDITQFVIFGLYFLTGHILKFHGIPWLFHGYAQSGPKRLYYRCCYTFFGQELNARSSSRIELPLFVFARETKPDNLVLKDADLTPLKVEATLGIMAAYLSSVSFDALPFPVPPALLASALVSPNLVETNAEQFMGIRDYRTAAALILQHCRASVFLLVLSRWPTFCASERMFTSLG</sequence>
<evidence type="ECO:0000313" key="3">
    <source>
        <dbReference type="Proteomes" id="UP001163046"/>
    </source>
</evidence>
<organism evidence="2 3">
    <name type="scientific">Desmophyllum pertusum</name>
    <dbReference type="NCBI Taxonomy" id="174260"/>
    <lineage>
        <taxon>Eukaryota</taxon>
        <taxon>Metazoa</taxon>
        <taxon>Cnidaria</taxon>
        <taxon>Anthozoa</taxon>
        <taxon>Hexacorallia</taxon>
        <taxon>Scleractinia</taxon>
        <taxon>Caryophylliina</taxon>
        <taxon>Caryophylliidae</taxon>
        <taxon>Desmophyllum</taxon>
    </lineage>
</organism>
<proteinExistence type="predicted"/>